<dbReference type="SUPFAM" id="SSF55073">
    <property type="entry name" value="Nucleotide cyclase"/>
    <property type="match status" value="1"/>
</dbReference>
<dbReference type="STRING" id="351607.Acel_0096"/>
<dbReference type="KEGG" id="ace:Acel_0096"/>
<dbReference type="FunFam" id="3.30.70.270:FF:000001">
    <property type="entry name" value="Diguanylate cyclase domain protein"/>
    <property type="match status" value="1"/>
</dbReference>
<dbReference type="GO" id="GO:0043709">
    <property type="term" value="P:cell adhesion involved in single-species biofilm formation"/>
    <property type="evidence" value="ECO:0007669"/>
    <property type="project" value="TreeGrafter"/>
</dbReference>
<dbReference type="PANTHER" id="PTHR45138:SF9">
    <property type="entry name" value="DIGUANYLATE CYCLASE DGCM-RELATED"/>
    <property type="match status" value="1"/>
</dbReference>
<dbReference type="Gene3D" id="1.25.40.10">
    <property type="entry name" value="Tetratricopeptide repeat domain"/>
    <property type="match status" value="1"/>
</dbReference>
<dbReference type="CDD" id="cd01949">
    <property type="entry name" value="GGDEF"/>
    <property type="match status" value="1"/>
</dbReference>
<evidence type="ECO:0000313" key="2">
    <source>
        <dbReference type="EMBL" id="ABK51872.1"/>
    </source>
</evidence>
<dbReference type="SUPFAM" id="SSF48452">
    <property type="entry name" value="TPR-like"/>
    <property type="match status" value="1"/>
</dbReference>
<name>A0LR12_ACIC1</name>
<dbReference type="GO" id="GO:0052621">
    <property type="term" value="F:diguanylate cyclase activity"/>
    <property type="evidence" value="ECO:0007669"/>
    <property type="project" value="TreeGrafter"/>
</dbReference>
<dbReference type="InterPro" id="IPR000160">
    <property type="entry name" value="GGDEF_dom"/>
</dbReference>
<dbReference type="eggNOG" id="COG3706">
    <property type="taxonomic scope" value="Bacteria"/>
</dbReference>
<dbReference type="Gene3D" id="3.30.70.270">
    <property type="match status" value="1"/>
</dbReference>
<dbReference type="GO" id="GO:0005886">
    <property type="term" value="C:plasma membrane"/>
    <property type="evidence" value="ECO:0007669"/>
    <property type="project" value="TreeGrafter"/>
</dbReference>
<dbReference type="PROSITE" id="PS50887">
    <property type="entry name" value="GGDEF"/>
    <property type="match status" value="1"/>
</dbReference>
<dbReference type="InterPro" id="IPR029787">
    <property type="entry name" value="Nucleotide_cyclase"/>
</dbReference>
<dbReference type="Pfam" id="PF00990">
    <property type="entry name" value="GGDEF"/>
    <property type="match status" value="1"/>
</dbReference>
<reference evidence="2 3" key="1">
    <citation type="journal article" date="2009" name="Genome Res.">
        <title>Complete genome of the cellulolytic thermophile Acidothermus cellulolyticus 11B provides insights into its ecophysiological and evolutionary adaptations.</title>
        <authorList>
            <person name="Barabote R.D."/>
            <person name="Xie G."/>
            <person name="Leu D.H."/>
            <person name="Normand P."/>
            <person name="Necsulea A."/>
            <person name="Daubin V."/>
            <person name="Medigue C."/>
            <person name="Adney W.S."/>
            <person name="Xu X.C."/>
            <person name="Lapidus A."/>
            <person name="Parales R.E."/>
            <person name="Detter C."/>
            <person name="Pujic P."/>
            <person name="Bruce D."/>
            <person name="Lavire C."/>
            <person name="Challacombe J.F."/>
            <person name="Brettin T.S."/>
            <person name="Berry A.M."/>
        </authorList>
    </citation>
    <scope>NUCLEOTIDE SEQUENCE [LARGE SCALE GENOMIC DNA]</scope>
    <source>
        <strain evidence="3">ATCC 43068 / DSM 8971 / 11B</strain>
    </source>
</reference>
<dbReference type="EMBL" id="CP000481">
    <property type="protein sequence ID" value="ABK51872.1"/>
    <property type="molecule type" value="Genomic_DNA"/>
</dbReference>
<dbReference type="InterPro" id="IPR011990">
    <property type="entry name" value="TPR-like_helical_dom_sf"/>
</dbReference>
<evidence type="ECO:0000313" key="3">
    <source>
        <dbReference type="Proteomes" id="UP000008221"/>
    </source>
</evidence>
<dbReference type="AlphaFoldDB" id="A0LR12"/>
<dbReference type="InterPro" id="IPR050469">
    <property type="entry name" value="Diguanylate_Cyclase"/>
</dbReference>
<organism evidence="2 3">
    <name type="scientific">Acidothermus cellulolyticus (strain ATCC 43068 / DSM 8971 / 11B)</name>
    <dbReference type="NCBI Taxonomy" id="351607"/>
    <lineage>
        <taxon>Bacteria</taxon>
        <taxon>Bacillati</taxon>
        <taxon>Actinomycetota</taxon>
        <taxon>Actinomycetes</taxon>
        <taxon>Acidothermales</taxon>
        <taxon>Acidothermaceae</taxon>
        <taxon>Acidothermus</taxon>
    </lineage>
</organism>
<dbReference type="InterPro" id="IPR043128">
    <property type="entry name" value="Rev_trsase/Diguanyl_cyclase"/>
</dbReference>
<dbReference type="OrthoDB" id="23692at2"/>
<dbReference type="GO" id="GO:1902201">
    <property type="term" value="P:negative regulation of bacterial-type flagellum-dependent cell motility"/>
    <property type="evidence" value="ECO:0007669"/>
    <property type="project" value="TreeGrafter"/>
</dbReference>
<dbReference type="PANTHER" id="PTHR45138">
    <property type="entry name" value="REGULATORY COMPONENTS OF SENSORY TRANSDUCTION SYSTEM"/>
    <property type="match status" value="1"/>
</dbReference>
<dbReference type="InParanoid" id="A0LR12"/>
<gene>
    <name evidence="2" type="ordered locus">Acel_0096</name>
</gene>
<dbReference type="HOGENOM" id="CLU_528576_0_0_11"/>
<dbReference type="eggNOG" id="COG0457">
    <property type="taxonomic scope" value="Bacteria"/>
</dbReference>
<accession>A0LR12</accession>
<keyword evidence="3" id="KW-1185">Reference proteome</keyword>
<evidence type="ECO:0000259" key="1">
    <source>
        <dbReference type="PROSITE" id="PS50887"/>
    </source>
</evidence>
<proteinExistence type="predicted"/>
<dbReference type="NCBIfam" id="TIGR00254">
    <property type="entry name" value="GGDEF"/>
    <property type="match status" value="1"/>
</dbReference>
<feature type="domain" description="GGDEF" evidence="1">
    <location>
        <begin position="425"/>
        <end position="555"/>
    </location>
</feature>
<dbReference type="Proteomes" id="UP000008221">
    <property type="component" value="Chromosome"/>
</dbReference>
<sequence>MRNHEFTTNSRASGAEFPVALRDDQPAPGRAITVRPTAAGPAQWLVFDAFRALAHCGVDPDGAVRRILANEALARWFGDDATAWQVREVLTGALVSADRIDEAVVVAEELVAHYDAHGDAAGRLRALGELVTARFARGEFERALDELIDALVTLSRLESQGVAEPSAFVVVANAASVAELFEIASSYLRRCARLPQPSVFLVRQADAVCARNDLRWGNLLELMGELDAATARFREALRFAMRIQQGELTGFWRRVGRLCEGAAWAALDEPELALPALLEGCEGDPRSVGGEDALILRLALARACSSLGRVEEARHHLEVAAGLPDPSFSRQWHITTSLYAAEVERCRFGDHPGLDYARHAAALLAHALWRERERRLENVMVRMQMLELAAENERVEHEALRDALTGLANRRALDMALEALAKSDTVSSLLFVDLDDFKTTNDSFSHTVGDEVLRSIAAILRGECREDDVVARFGGDEFVLVLHGAPRKTGIRVGERIRSAVKAFSWEKIAPDLRVSVSIGVAEFQPGMDLSEALLTADSALYAAKQQGRDRVAAA</sequence>
<dbReference type="SMART" id="SM00267">
    <property type="entry name" value="GGDEF"/>
    <property type="match status" value="1"/>
</dbReference>
<protein>
    <submittedName>
        <fullName evidence="2">Diguanylate cyclase</fullName>
    </submittedName>
</protein>